<evidence type="ECO:0000313" key="2">
    <source>
        <dbReference type="EMBL" id="AKE39838.1"/>
    </source>
</evidence>
<evidence type="ECO:0000259" key="1">
    <source>
        <dbReference type="Pfam" id="PF13462"/>
    </source>
</evidence>
<dbReference type="KEGG" id="ccj:UL81_09475"/>
<protein>
    <submittedName>
        <fullName evidence="2">Thioredoxin</fullName>
    </submittedName>
</protein>
<dbReference type="SUPFAM" id="SSF52833">
    <property type="entry name" value="Thioredoxin-like"/>
    <property type="match status" value="1"/>
</dbReference>
<dbReference type="Pfam" id="PF13462">
    <property type="entry name" value="Thioredoxin_4"/>
    <property type="match status" value="1"/>
</dbReference>
<dbReference type="Proteomes" id="UP000033566">
    <property type="component" value="Chromosome"/>
</dbReference>
<name>A0A0F6QZH5_9CORY</name>
<accession>A0A0F6QZH5</accession>
<organism evidence="2 3">
    <name type="scientific">Corynebacterium camporealensis</name>
    <dbReference type="NCBI Taxonomy" id="161896"/>
    <lineage>
        <taxon>Bacteria</taxon>
        <taxon>Bacillati</taxon>
        <taxon>Actinomycetota</taxon>
        <taxon>Actinomycetes</taxon>
        <taxon>Mycobacteriales</taxon>
        <taxon>Corynebacteriaceae</taxon>
        <taxon>Corynebacterium</taxon>
    </lineage>
</organism>
<dbReference type="OrthoDB" id="117402at2"/>
<dbReference type="EMBL" id="CP011311">
    <property type="protein sequence ID" value="AKE39838.1"/>
    <property type="molecule type" value="Genomic_DNA"/>
</dbReference>
<keyword evidence="3" id="KW-1185">Reference proteome</keyword>
<evidence type="ECO:0000313" key="3">
    <source>
        <dbReference type="Proteomes" id="UP000033566"/>
    </source>
</evidence>
<reference evidence="2 3" key="1">
    <citation type="journal article" date="2015" name="Genome Announc.">
        <title>Complete Genome Sequence of Corynebacterium camporealensis DSM 44610, Isolated from the Milk of a Manchega Sheep with Subclinical Mastitis.</title>
        <authorList>
            <person name="Ruckert C."/>
            <person name="Albersmeier A."/>
            <person name="Winkler A."/>
            <person name="Tauch A."/>
        </authorList>
    </citation>
    <scope>NUCLEOTIDE SEQUENCE [LARGE SCALE GENOMIC DNA]</scope>
    <source>
        <strain evidence="2 3">DSM 44610</strain>
    </source>
</reference>
<sequence length="259" mass="27859">MSKATKVSDPNSKGGNGFIWGIGVLLVIIAVVIGYIVWSGQQSRTEAVAENAEDVNLNVEYTDGVVTLRSANTADDAAEVDLYEDFSCPHCAELAEGSDAEMKQAVEDGDLVVNVRTLNFLDLGGQDLNEYIEDEAAQVEGHSTKTAAVLTEIASAGDAYTYWNLRDYLMHNQQNVAGWEFDDFADAADTLGADGELVDTIRNLDVAEGNQVGRSNAKHLKDETGEVSSPRIIQDGEDLPNPSGGSLADWDWVTQVVEG</sequence>
<proteinExistence type="predicted"/>
<dbReference type="InterPro" id="IPR036249">
    <property type="entry name" value="Thioredoxin-like_sf"/>
</dbReference>
<gene>
    <name evidence="2" type="ORF">UL81_09475</name>
</gene>
<dbReference type="Gene3D" id="3.40.30.10">
    <property type="entry name" value="Glutaredoxin"/>
    <property type="match status" value="1"/>
</dbReference>
<dbReference type="STRING" id="161896.UL81_09475"/>
<dbReference type="HOGENOM" id="CLU_000288_47_3_11"/>
<dbReference type="AlphaFoldDB" id="A0A0F6QZH5"/>
<dbReference type="InterPro" id="IPR012336">
    <property type="entry name" value="Thioredoxin-like_fold"/>
</dbReference>
<feature type="domain" description="Thioredoxin-like fold" evidence="1">
    <location>
        <begin position="79"/>
        <end position="201"/>
    </location>
</feature>
<dbReference type="PATRIC" id="fig|161896.4.peg.1855"/>
<dbReference type="RefSeq" id="WP_035105505.1">
    <property type="nucleotide sequence ID" value="NZ_CP011311.1"/>
</dbReference>
<dbReference type="CDD" id="cd02972">
    <property type="entry name" value="DsbA_family"/>
    <property type="match status" value="1"/>
</dbReference>